<dbReference type="GO" id="GO:0005975">
    <property type="term" value="P:carbohydrate metabolic process"/>
    <property type="evidence" value="ECO:0007669"/>
    <property type="project" value="InterPro"/>
</dbReference>
<dbReference type="InterPro" id="IPR018970">
    <property type="entry name" value="Xul5P/Fru6P_PKetolase_N"/>
</dbReference>
<evidence type="ECO:0000313" key="7">
    <source>
        <dbReference type="EMBL" id="KAF6827791.1"/>
    </source>
</evidence>
<dbReference type="GO" id="GO:0016832">
    <property type="term" value="F:aldehyde-lyase activity"/>
    <property type="evidence" value="ECO:0007669"/>
    <property type="project" value="InterPro"/>
</dbReference>
<evidence type="ECO:0000256" key="3">
    <source>
        <dbReference type="ARBA" id="ARBA00023052"/>
    </source>
</evidence>
<dbReference type="PANTHER" id="PTHR31273">
    <property type="entry name" value="PHOSPHOKETOLASE-RELATED"/>
    <property type="match status" value="1"/>
</dbReference>
<evidence type="ECO:0000256" key="2">
    <source>
        <dbReference type="ARBA" id="ARBA00005623"/>
    </source>
</evidence>
<name>A0A8H6NCQ7_9PEZI</name>
<proteinExistence type="inferred from homology"/>
<evidence type="ECO:0000259" key="5">
    <source>
        <dbReference type="Pfam" id="PF09363"/>
    </source>
</evidence>
<feature type="domain" description="Xylulose 5-phosphate/Fructose 6-phosphate phosphoketolase N-terminal" evidence="6">
    <location>
        <begin position="37"/>
        <end position="223"/>
    </location>
</feature>
<gene>
    <name evidence="7" type="ORF">CPLU01_08905</name>
</gene>
<reference evidence="7" key="1">
    <citation type="journal article" date="2020" name="Phytopathology">
        <title>Genome Sequence Resources of Colletotrichum truncatum, C. plurivorum, C. musicola, and C. sojae: Four Species Pathogenic to Soybean (Glycine max).</title>
        <authorList>
            <person name="Rogerio F."/>
            <person name="Boufleur T.R."/>
            <person name="Ciampi-Guillardi M."/>
            <person name="Sukno S.A."/>
            <person name="Thon M.R."/>
            <person name="Massola Junior N.S."/>
            <person name="Baroncelli R."/>
        </authorList>
    </citation>
    <scope>NUCLEOTIDE SEQUENCE</scope>
    <source>
        <strain evidence="7">LFN00145</strain>
    </source>
</reference>
<feature type="domain" description="Xylulose 5-phosphate/Fructose 6-phosphate phosphoketolase C-terminal" evidence="5">
    <location>
        <begin position="507"/>
        <end position="612"/>
    </location>
</feature>
<evidence type="ECO:0000259" key="6">
    <source>
        <dbReference type="Pfam" id="PF09364"/>
    </source>
</evidence>
<keyword evidence="4" id="KW-0456">Lyase</keyword>
<accession>A0A8H6NCQ7</accession>
<dbReference type="InterPro" id="IPR018969">
    <property type="entry name" value="Xul5P/Fru6P_PKetolase_C"/>
</dbReference>
<keyword evidence="3" id="KW-0786">Thiamine pyrophosphate</keyword>
<comment type="similarity">
    <text evidence="2">Belongs to the XFP family.</text>
</comment>
<dbReference type="InterPro" id="IPR005593">
    <property type="entry name" value="Xul5P/Fru6P_PKetolase"/>
</dbReference>
<comment type="cofactor">
    <cofactor evidence="1">
        <name>thiamine diphosphate</name>
        <dbReference type="ChEBI" id="CHEBI:58937"/>
    </cofactor>
</comment>
<sequence>METPAEDVGELNSPPVPSLLSDDVLRKTVKIDKKPLAPEVLKSLHDYQNAACYLSLAMCLLQGNPLLDGLIVDKHKHESFDRIIDRWKTCPILILVWSHLNLLIRNYEKYGKHLHLDMIFAIGPGYGVPATLAALWLDGSLQKLLPQMAHGTDGLANIIAKFSVPNGFSHTSSERDNELDYALDESKQAVYQKRSLIVPCIISTRGSWNAGPWKDLKLISPQRFQVCAINGLEDVDMNLSNALEWAGHAYPENMDGAIMKSQQLPLATDRNSQSHFATLGEWDHEYNIASLLADSKPNASILEAIPQDDAKKLRLLKAKDPHVVDPLIGPGSLHARQGVPADHSEMVPNLLGEMMKVTPGRFQIISSILESLKESETDRTKLVAVLECENRDLQRDDYSGATRGRPIQFVLEIGIRDYTRSLHDAMVEYARFTKVARQMRWKWERASMNFIEMHPLADESLTLITKVLGIKGAATQVYFPPDSNCLLSTVDYCLRSRDSINLVMGSKQPIATYFDEKSSREHIERGFNNWLVSPTHNSSWPDAVLVGIGVEMTFEVVKAAELLQELAPELRVRVVNVSELTVICPEGKHPRAMSFQTFKATFTAKKDILFYYPVMGYSKENLLGTPFGRMLLNSVSRFDVAIQELKAGTVISSRHLDKTSLGGKIKAVEKGGERLHRQARKRPG</sequence>
<dbReference type="Gene3D" id="3.40.50.920">
    <property type="match status" value="1"/>
</dbReference>
<dbReference type="Pfam" id="PF03894">
    <property type="entry name" value="XFP"/>
    <property type="match status" value="1"/>
</dbReference>
<evidence type="ECO:0000256" key="4">
    <source>
        <dbReference type="ARBA" id="ARBA00023239"/>
    </source>
</evidence>
<dbReference type="Proteomes" id="UP000654918">
    <property type="component" value="Unassembled WGS sequence"/>
</dbReference>
<evidence type="ECO:0000313" key="8">
    <source>
        <dbReference type="Proteomes" id="UP000654918"/>
    </source>
</evidence>
<dbReference type="Pfam" id="PF09363">
    <property type="entry name" value="XFP_C"/>
    <property type="match status" value="1"/>
</dbReference>
<dbReference type="Pfam" id="PF09364">
    <property type="entry name" value="XFP_N"/>
    <property type="match status" value="1"/>
</dbReference>
<dbReference type="EMBL" id="WIGO01000132">
    <property type="protein sequence ID" value="KAF6827791.1"/>
    <property type="molecule type" value="Genomic_DNA"/>
</dbReference>
<evidence type="ECO:0000256" key="1">
    <source>
        <dbReference type="ARBA" id="ARBA00001964"/>
    </source>
</evidence>
<protein>
    <submittedName>
        <fullName evidence="7">D-xylulose 5-phosphate d-fructose 6-phosphate</fullName>
    </submittedName>
</protein>
<dbReference type="InterPro" id="IPR009014">
    <property type="entry name" value="Transketo_C/PFOR_II"/>
</dbReference>
<dbReference type="Gene3D" id="3.40.50.970">
    <property type="match status" value="2"/>
</dbReference>
<dbReference type="PANTHER" id="PTHR31273:SF1">
    <property type="entry name" value="PHOSPHOKETOLASE-RELATED"/>
    <property type="match status" value="1"/>
</dbReference>
<comment type="caution">
    <text evidence="7">The sequence shown here is derived from an EMBL/GenBank/DDBJ whole genome shotgun (WGS) entry which is preliminary data.</text>
</comment>
<keyword evidence="8" id="KW-1185">Reference proteome</keyword>
<dbReference type="AlphaFoldDB" id="A0A8H6NCQ7"/>
<organism evidence="7 8">
    <name type="scientific">Colletotrichum plurivorum</name>
    <dbReference type="NCBI Taxonomy" id="2175906"/>
    <lineage>
        <taxon>Eukaryota</taxon>
        <taxon>Fungi</taxon>
        <taxon>Dikarya</taxon>
        <taxon>Ascomycota</taxon>
        <taxon>Pezizomycotina</taxon>
        <taxon>Sordariomycetes</taxon>
        <taxon>Hypocreomycetidae</taxon>
        <taxon>Glomerellales</taxon>
        <taxon>Glomerellaceae</taxon>
        <taxon>Colletotrichum</taxon>
        <taxon>Colletotrichum orchidearum species complex</taxon>
    </lineage>
</organism>